<dbReference type="AlphaFoldDB" id="A0A7J6X4D7"/>
<dbReference type="Gene3D" id="1.25.10.10">
    <property type="entry name" value="Leucine-rich Repeat Variant"/>
    <property type="match status" value="1"/>
</dbReference>
<accession>A0A7J6X4D7</accession>
<keyword evidence="2" id="KW-0677">Repeat</keyword>
<sequence length="117" mass="12850">MREADPNNVASIILSGGVGTQLFPLAQRRAKPAKELIMMVDLALFKHIVDDGLESGLDDHYDVKMPCHLILSKLAVKCSAAVLTVLDSVVNPLQKTVNHKSKQDAVKKKVHHNDDMI</sequence>
<dbReference type="SUPFAM" id="SSF48371">
    <property type="entry name" value="ARM repeat"/>
    <property type="match status" value="1"/>
</dbReference>
<dbReference type="InterPro" id="IPR013932">
    <property type="entry name" value="TATA-bd_TIP120"/>
</dbReference>
<keyword evidence="3" id="KW-0833">Ubl conjugation pathway</keyword>
<organism evidence="5 6">
    <name type="scientific">Thalictrum thalictroides</name>
    <name type="common">Rue-anemone</name>
    <name type="synonym">Anemone thalictroides</name>
    <dbReference type="NCBI Taxonomy" id="46969"/>
    <lineage>
        <taxon>Eukaryota</taxon>
        <taxon>Viridiplantae</taxon>
        <taxon>Streptophyta</taxon>
        <taxon>Embryophyta</taxon>
        <taxon>Tracheophyta</taxon>
        <taxon>Spermatophyta</taxon>
        <taxon>Magnoliopsida</taxon>
        <taxon>Ranunculales</taxon>
        <taxon>Ranunculaceae</taxon>
        <taxon>Thalictroideae</taxon>
        <taxon>Thalictrum</taxon>
    </lineage>
</organism>
<dbReference type="OrthoDB" id="6260732at2759"/>
<comment type="caution">
    <text evidence="5">The sequence shown here is derived from an EMBL/GenBank/DDBJ whole genome shotgun (WGS) entry which is preliminary data.</text>
</comment>
<dbReference type="Pfam" id="PF08623">
    <property type="entry name" value="TIP120"/>
    <property type="match status" value="1"/>
</dbReference>
<evidence type="ECO:0000256" key="3">
    <source>
        <dbReference type="ARBA" id="ARBA00022786"/>
    </source>
</evidence>
<keyword evidence="6" id="KW-1185">Reference proteome</keyword>
<comment type="similarity">
    <text evidence="1">Belongs to the CAND family.</text>
</comment>
<evidence type="ECO:0000256" key="2">
    <source>
        <dbReference type="ARBA" id="ARBA00022737"/>
    </source>
</evidence>
<protein>
    <submittedName>
        <fullName evidence="5">Cullin-associated nedd8-dissociated protein</fullName>
    </submittedName>
</protein>
<dbReference type="InterPro" id="IPR011989">
    <property type="entry name" value="ARM-like"/>
</dbReference>
<dbReference type="GO" id="GO:0010265">
    <property type="term" value="P:SCF complex assembly"/>
    <property type="evidence" value="ECO:0007669"/>
    <property type="project" value="InterPro"/>
</dbReference>
<dbReference type="InterPro" id="IPR016024">
    <property type="entry name" value="ARM-type_fold"/>
</dbReference>
<dbReference type="InterPro" id="IPR039852">
    <property type="entry name" value="CAND1/CAND2"/>
</dbReference>
<dbReference type="PANTHER" id="PTHR12696">
    <property type="entry name" value="TIP120"/>
    <property type="match status" value="1"/>
</dbReference>
<dbReference type="Proteomes" id="UP000554482">
    <property type="component" value="Unassembled WGS sequence"/>
</dbReference>
<evidence type="ECO:0000313" key="5">
    <source>
        <dbReference type="EMBL" id="KAF5203685.1"/>
    </source>
</evidence>
<feature type="domain" description="TATA-binding protein interacting (TIP20)" evidence="4">
    <location>
        <begin position="54"/>
        <end position="116"/>
    </location>
</feature>
<proteinExistence type="inferred from homology"/>
<evidence type="ECO:0000256" key="1">
    <source>
        <dbReference type="ARBA" id="ARBA00007657"/>
    </source>
</evidence>
<name>A0A7J6X4D7_THATH</name>
<evidence type="ECO:0000259" key="4">
    <source>
        <dbReference type="Pfam" id="PF08623"/>
    </source>
</evidence>
<evidence type="ECO:0000313" key="6">
    <source>
        <dbReference type="Proteomes" id="UP000554482"/>
    </source>
</evidence>
<dbReference type="EMBL" id="JABWDY010006432">
    <property type="protein sequence ID" value="KAF5203685.1"/>
    <property type="molecule type" value="Genomic_DNA"/>
</dbReference>
<reference evidence="5 6" key="1">
    <citation type="submission" date="2020-06" db="EMBL/GenBank/DDBJ databases">
        <title>Transcriptomic and genomic resources for Thalictrum thalictroides and T. hernandezii: Facilitating candidate gene discovery in an emerging model plant lineage.</title>
        <authorList>
            <person name="Arias T."/>
            <person name="Riano-Pachon D.M."/>
            <person name="Di Stilio V.S."/>
        </authorList>
    </citation>
    <scope>NUCLEOTIDE SEQUENCE [LARGE SCALE GENOMIC DNA]</scope>
    <source>
        <strain evidence="6">cv. WT478/WT964</strain>
        <tissue evidence="5">Leaves</tissue>
    </source>
</reference>
<gene>
    <name evidence="5" type="ORF">FRX31_006728</name>
</gene>